<evidence type="ECO:0000256" key="1">
    <source>
        <dbReference type="ARBA" id="ARBA00004651"/>
    </source>
</evidence>
<feature type="transmembrane region" description="Helical" evidence="7">
    <location>
        <begin position="217"/>
        <end position="241"/>
    </location>
</feature>
<evidence type="ECO:0000313" key="9">
    <source>
        <dbReference type="Proteomes" id="UP000253318"/>
    </source>
</evidence>
<feature type="transmembrane region" description="Helical" evidence="7">
    <location>
        <begin position="247"/>
        <end position="269"/>
    </location>
</feature>
<evidence type="ECO:0000256" key="4">
    <source>
        <dbReference type="ARBA" id="ARBA00022989"/>
    </source>
</evidence>
<name>A0A368T3M5_9ACTN</name>
<feature type="region of interest" description="Disordered" evidence="6">
    <location>
        <begin position="302"/>
        <end position="327"/>
    </location>
</feature>
<evidence type="ECO:0000256" key="2">
    <source>
        <dbReference type="ARBA" id="ARBA00022475"/>
    </source>
</evidence>
<evidence type="ECO:0000256" key="3">
    <source>
        <dbReference type="ARBA" id="ARBA00022692"/>
    </source>
</evidence>
<dbReference type="Proteomes" id="UP000253318">
    <property type="component" value="Unassembled WGS sequence"/>
</dbReference>
<organism evidence="8 9">
    <name type="scientific">Marinitenerispora sediminis</name>
    <dbReference type="NCBI Taxonomy" id="1931232"/>
    <lineage>
        <taxon>Bacteria</taxon>
        <taxon>Bacillati</taxon>
        <taxon>Actinomycetota</taxon>
        <taxon>Actinomycetes</taxon>
        <taxon>Streptosporangiales</taxon>
        <taxon>Nocardiopsidaceae</taxon>
        <taxon>Marinitenerispora</taxon>
    </lineage>
</organism>
<feature type="transmembrane region" description="Helical" evidence="7">
    <location>
        <begin position="141"/>
        <end position="164"/>
    </location>
</feature>
<gene>
    <name evidence="8" type="ORF">DEF24_15420</name>
</gene>
<dbReference type="OrthoDB" id="4127374at2"/>
<dbReference type="RefSeq" id="WP_114399341.1">
    <property type="nucleotide sequence ID" value="NZ_QEIM01000118.1"/>
</dbReference>
<dbReference type="InterPro" id="IPR017039">
    <property type="entry name" value="Virul_fac_BrkB"/>
</dbReference>
<keyword evidence="5 7" id="KW-0472">Membrane</keyword>
<dbReference type="AlphaFoldDB" id="A0A368T3M5"/>
<comment type="subcellular location">
    <subcellularLocation>
        <location evidence="1">Cell membrane</location>
        <topology evidence="1">Multi-pass membrane protein</topology>
    </subcellularLocation>
</comment>
<feature type="compositionally biased region" description="Basic and acidic residues" evidence="6">
    <location>
        <begin position="310"/>
        <end position="320"/>
    </location>
</feature>
<dbReference type="GO" id="GO:0005886">
    <property type="term" value="C:plasma membrane"/>
    <property type="evidence" value="ECO:0007669"/>
    <property type="project" value="UniProtKB-SubCell"/>
</dbReference>
<evidence type="ECO:0000313" key="8">
    <source>
        <dbReference type="EMBL" id="RCV57313.1"/>
    </source>
</evidence>
<feature type="transmembrane region" description="Helical" evidence="7">
    <location>
        <begin position="94"/>
        <end position="115"/>
    </location>
</feature>
<dbReference type="Pfam" id="PF03631">
    <property type="entry name" value="Virul_fac_BrkB"/>
    <property type="match status" value="1"/>
</dbReference>
<dbReference type="PANTHER" id="PTHR30213">
    <property type="entry name" value="INNER MEMBRANE PROTEIN YHJD"/>
    <property type="match status" value="1"/>
</dbReference>
<proteinExistence type="predicted"/>
<dbReference type="PANTHER" id="PTHR30213:SF1">
    <property type="entry name" value="INNER MEMBRANE PROTEIN YHJD"/>
    <property type="match status" value="1"/>
</dbReference>
<feature type="transmembrane region" description="Helical" evidence="7">
    <location>
        <begin position="184"/>
        <end position="205"/>
    </location>
</feature>
<comment type="caution">
    <text evidence="8">The sequence shown here is derived from an EMBL/GenBank/DDBJ whole genome shotgun (WGS) entry which is preliminary data.</text>
</comment>
<evidence type="ECO:0000256" key="6">
    <source>
        <dbReference type="SAM" id="MobiDB-lite"/>
    </source>
</evidence>
<protein>
    <submittedName>
        <fullName evidence="8">Ribonuclease BN</fullName>
    </submittedName>
</protein>
<sequence>MEAYWSLRRNRPVLDHLVRAVERYTDRRGDSLAASVTYYAFLSFFPLLALGFSVLGYVAEFNIEARTYLEQAVWETLPGLAEGLPLDEIARARAGAGALGLLGLLYAGLGSVAALREALHAIWLRDTAAAGNPVLTKLGDAAVTAVLGGALLASVALTGIAQAATGWLLSWFGLDGSLFASITLRGLGLLIAVGMDILIFFVLFARLSGAGRPWGPVWRGALLAAVGFEALKATGALLISGTLSNPVYASFAVLAGLLVWINIVLRFLLFTACWAATWLPVPPPYQGAPPMAAGPVAAPELPAAPDLPAEPERPAGPRADHRGRRPRAVLPRAARAAAAGAAAAGWALWARERAARRAAERGRRPSRR</sequence>
<evidence type="ECO:0000256" key="5">
    <source>
        <dbReference type="ARBA" id="ARBA00023136"/>
    </source>
</evidence>
<keyword evidence="2" id="KW-1003">Cell membrane</keyword>
<evidence type="ECO:0000256" key="7">
    <source>
        <dbReference type="SAM" id="Phobius"/>
    </source>
</evidence>
<feature type="transmembrane region" description="Helical" evidence="7">
    <location>
        <begin position="36"/>
        <end position="59"/>
    </location>
</feature>
<keyword evidence="4 7" id="KW-1133">Transmembrane helix</keyword>
<reference evidence="8 9" key="1">
    <citation type="submission" date="2018-04" db="EMBL/GenBank/DDBJ databases">
        <title>Novel actinobacteria from marine sediment.</title>
        <authorList>
            <person name="Ng Z.Y."/>
            <person name="Tan G.Y.A."/>
        </authorList>
    </citation>
    <scope>NUCLEOTIDE SEQUENCE [LARGE SCALE GENOMIC DNA]</scope>
    <source>
        <strain evidence="8 9">TPS81</strain>
    </source>
</reference>
<keyword evidence="3 7" id="KW-0812">Transmembrane</keyword>
<dbReference type="EMBL" id="QEIN01000114">
    <property type="protein sequence ID" value="RCV57313.1"/>
    <property type="molecule type" value="Genomic_DNA"/>
</dbReference>
<keyword evidence="9" id="KW-1185">Reference proteome</keyword>
<accession>A0A368T3M5</accession>